<proteinExistence type="predicted"/>
<reference evidence="2" key="1">
    <citation type="submission" date="2013-08" db="EMBL/GenBank/DDBJ databases">
        <title>Gene expansion shapes genome architecture in the human pathogen Lichtheimia corymbifera: an evolutionary genomics analysis in the ancient terrestrial Mucorales (Mucoromycotina).</title>
        <authorList>
            <person name="Schwartze V.U."/>
            <person name="Winter S."/>
            <person name="Shelest E."/>
            <person name="Marcet-Houben M."/>
            <person name="Horn F."/>
            <person name="Wehner S."/>
            <person name="Hoffmann K."/>
            <person name="Riege K."/>
            <person name="Sammeth M."/>
            <person name="Nowrousian M."/>
            <person name="Valiante V."/>
            <person name="Linde J."/>
            <person name="Jacobsen I.D."/>
            <person name="Marz M."/>
            <person name="Brakhage A.A."/>
            <person name="Gabaldon T."/>
            <person name="Bocker S."/>
            <person name="Voigt K."/>
        </authorList>
    </citation>
    <scope>NUCLEOTIDE SEQUENCE [LARGE SCALE GENOMIC DNA]</scope>
    <source>
        <strain evidence="2">FSU 9682</strain>
    </source>
</reference>
<sequence length="69" mass="7603">MRPTRPLPPLLPPMEWGPPQLFKRPQRQQREASSPQTAVTFDDLINGGTTAMADKQTDGMGSVKGEQLV</sequence>
<comment type="caution">
    <text evidence="2">The sequence shown here is derived from an EMBL/GenBank/DDBJ whole genome shotgun (WGS) entry which is preliminary data.</text>
</comment>
<protein>
    <submittedName>
        <fullName evidence="2">Uncharacterized protein</fullName>
    </submittedName>
</protein>
<dbReference type="EMBL" id="CBTN010000016">
    <property type="protein sequence ID" value="CDH53056.1"/>
    <property type="molecule type" value="Genomic_DNA"/>
</dbReference>
<name>A0A068RVU3_9FUNG</name>
<dbReference type="AlphaFoldDB" id="A0A068RVU3"/>
<evidence type="ECO:0000313" key="3">
    <source>
        <dbReference type="Proteomes" id="UP000027586"/>
    </source>
</evidence>
<evidence type="ECO:0000313" key="2">
    <source>
        <dbReference type="EMBL" id="CDH53056.1"/>
    </source>
</evidence>
<dbReference type="Proteomes" id="UP000027586">
    <property type="component" value="Unassembled WGS sequence"/>
</dbReference>
<feature type="compositionally biased region" description="Pro residues" evidence="1">
    <location>
        <begin position="1"/>
        <end position="16"/>
    </location>
</feature>
<evidence type="ECO:0000256" key="1">
    <source>
        <dbReference type="SAM" id="MobiDB-lite"/>
    </source>
</evidence>
<keyword evidence="3" id="KW-1185">Reference proteome</keyword>
<feature type="region of interest" description="Disordered" evidence="1">
    <location>
        <begin position="1"/>
        <end position="36"/>
    </location>
</feature>
<accession>A0A068RVU3</accession>
<organism evidence="2 3">
    <name type="scientific">Lichtheimia corymbifera JMRC:FSU:9682</name>
    <dbReference type="NCBI Taxonomy" id="1263082"/>
    <lineage>
        <taxon>Eukaryota</taxon>
        <taxon>Fungi</taxon>
        <taxon>Fungi incertae sedis</taxon>
        <taxon>Mucoromycota</taxon>
        <taxon>Mucoromycotina</taxon>
        <taxon>Mucoromycetes</taxon>
        <taxon>Mucorales</taxon>
        <taxon>Lichtheimiaceae</taxon>
        <taxon>Lichtheimia</taxon>
    </lineage>
</organism>
<feature type="region of interest" description="Disordered" evidence="1">
    <location>
        <begin position="49"/>
        <end position="69"/>
    </location>
</feature>
<dbReference type="VEuPathDB" id="FungiDB:LCOR_04463.1"/>
<gene>
    <name evidence="2" type="ORF">LCOR_04463.1</name>
</gene>